<keyword evidence="1" id="KW-1133">Transmembrane helix</keyword>
<keyword evidence="3" id="KW-1185">Reference proteome</keyword>
<feature type="transmembrane region" description="Helical" evidence="1">
    <location>
        <begin position="144"/>
        <end position="162"/>
    </location>
</feature>
<feature type="transmembrane region" description="Helical" evidence="1">
    <location>
        <begin position="191"/>
        <end position="211"/>
    </location>
</feature>
<protein>
    <submittedName>
        <fullName evidence="2">Phospholipid phosphatase</fullName>
    </submittedName>
</protein>
<dbReference type="RefSeq" id="WP_112232915.1">
    <property type="nucleotide sequence ID" value="NZ_QLZQ01000003.1"/>
</dbReference>
<dbReference type="AlphaFoldDB" id="A0A365K6L3"/>
<keyword evidence="1" id="KW-0812">Transmembrane</keyword>
<name>A0A365K6L3_9BACL</name>
<sequence length="225" mass="24957">MDLILFLLLTAAYIGLLVWAAASQKEWTLMAFAYFVVLGLVYDNGIIALGKFIGEGALLENLNALRFWIHAFFTPALALYSLGAVRQAGVKWANKSWALYAAWAFFVLLVIIEIWQVTWGTELEPVREYGVLKYTSAEEASGPPWMIVLVSAALLAAGAIVWKKASWAWMFIGAVIMGIGSSVTIPVDSAAVTNIFELILLTSLVWTKIHLEKKQTEKKRGRNDE</sequence>
<dbReference type="OrthoDB" id="4331374at2"/>
<feature type="transmembrane region" description="Helical" evidence="1">
    <location>
        <begin position="6"/>
        <end position="22"/>
    </location>
</feature>
<dbReference type="Proteomes" id="UP000251869">
    <property type="component" value="Unassembled WGS sequence"/>
</dbReference>
<comment type="caution">
    <text evidence="2">The sequence shown here is derived from an EMBL/GenBank/DDBJ whole genome shotgun (WGS) entry which is preliminary data.</text>
</comment>
<organism evidence="2 3">
    <name type="scientific">Planococcus maitriensis</name>
    <dbReference type="NCBI Taxonomy" id="221799"/>
    <lineage>
        <taxon>Bacteria</taxon>
        <taxon>Bacillati</taxon>
        <taxon>Bacillota</taxon>
        <taxon>Bacilli</taxon>
        <taxon>Bacillales</taxon>
        <taxon>Caryophanaceae</taxon>
        <taxon>Planococcus</taxon>
    </lineage>
</organism>
<evidence type="ECO:0000313" key="3">
    <source>
        <dbReference type="Proteomes" id="UP000251869"/>
    </source>
</evidence>
<accession>A0A365K6L3</accession>
<evidence type="ECO:0000313" key="2">
    <source>
        <dbReference type="EMBL" id="RAZ67813.1"/>
    </source>
</evidence>
<keyword evidence="1" id="KW-0472">Membrane</keyword>
<feature type="transmembrane region" description="Helical" evidence="1">
    <location>
        <begin position="97"/>
        <end position="117"/>
    </location>
</feature>
<dbReference type="EMBL" id="QLZQ01000003">
    <property type="protein sequence ID" value="RAZ67813.1"/>
    <property type="molecule type" value="Genomic_DNA"/>
</dbReference>
<feature type="transmembrane region" description="Helical" evidence="1">
    <location>
        <begin position="167"/>
        <end position="185"/>
    </location>
</feature>
<gene>
    <name evidence="2" type="ORF">DP119_09210</name>
</gene>
<reference evidence="2 3" key="1">
    <citation type="submission" date="2018-06" db="EMBL/GenBank/DDBJ databases">
        <title>The draft genome sequences of strains SCU63 and S1.</title>
        <authorList>
            <person name="Gan L."/>
        </authorList>
    </citation>
    <scope>NUCLEOTIDE SEQUENCE [LARGE SCALE GENOMIC DNA]</scope>
    <source>
        <strain evidence="2 3">S1</strain>
    </source>
</reference>
<evidence type="ECO:0000256" key="1">
    <source>
        <dbReference type="SAM" id="Phobius"/>
    </source>
</evidence>
<feature type="transmembrane region" description="Helical" evidence="1">
    <location>
        <begin position="65"/>
        <end position="85"/>
    </location>
</feature>
<feature type="transmembrane region" description="Helical" evidence="1">
    <location>
        <begin position="29"/>
        <end position="53"/>
    </location>
</feature>
<proteinExistence type="predicted"/>